<gene>
    <name evidence="1" type="ORF">EDB95_4683</name>
</gene>
<dbReference type="Proteomes" id="UP000294498">
    <property type="component" value="Unassembled WGS sequence"/>
</dbReference>
<organism evidence="1 2">
    <name type="scientific">Dinghuibacter silviterrae</name>
    <dbReference type="NCBI Taxonomy" id="1539049"/>
    <lineage>
        <taxon>Bacteria</taxon>
        <taxon>Pseudomonadati</taxon>
        <taxon>Bacteroidota</taxon>
        <taxon>Chitinophagia</taxon>
        <taxon>Chitinophagales</taxon>
        <taxon>Chitinophagaceae</taxon>
        <taxon>Dinghuibacter</taxon>
    </lineage>
</organism>
<proteinExistence type="predicted"/>
<name>A0A4R8DH71_9BACT</name>
<evidence type="ECO:0000313" key="2">
    <source>
        <dbReference type="Proteomes" id="UP000294498"/>
    </source>
</evidence>
<keyword evidence="2" id="KW-1185">Reference proteome</keyword>
<sequence>MTKKDIQIDEDTVKIMAGILLDRILMDPEDQFEARVPEQRVKAHIEAGKLYTELSDTQRILNKIRNYRRCSLRTRKAFQELMHRVSPPLLPLTETQTHSDSLT</sequence>
<evidence type="ECO:0000313" key="1">
    <source>
        <dbReference type="EMBL" id="TDW96847.1"/>
    </source>
</evidence>
<dbReference type="RefSeq" id="WP_133998015.1">
    <property type="nucleotide sequence ID" value="NZ_SODV01000002.1"/>
</dbReference>
<comment type="caution">
    <text evidence="1">The sequence shown here is derived from an EMBL/GenBank/DDBJ whole genome shotgun (WGS) entry which is preliminary data.</text>
</comment>
<protein>
    <submittedName>
        <fullName evidence="1">Uncharacterized protein</fullName>
    </submittedName>
</protein>
<reference evidence="1 2" key="1">
    <citation type="submission" date="2019-03" db="EMBL/GenBank/DDBJ databases">
        <title>Genomic Encyclopedia of Type Strains, Phase IV (KMG-IV): sequencing the most valuable type-strain genomes for metagenomic binning, comparative biology and taxonomic classification.</title>
        <authorList>
            <person name="Goeker M."/>
        </authorList>
    </citation>
    <scope>NUCLEOTIDE SEQUENCE [LARGE SCALE GENOMIC DNA]</scope>
    <source>
        <strain evidence="1 2">DSM 100059</strain>
    </source>
</reference>
<dbReference type="AlphaFoldDB" id="A0A4R8DH71"/>
<dbReference type="EMBL" id="SODV01000002">
    <property type="protein sequence ID" value="TDW96847.1"/>
    <property type="molecule type" value="Genomic_DNA"/>
</dbReference>
<accession>A0A4R8DH71</accession>